<sequence length="130" mass="14227">MHTQDGGSINTGLAADLETSFTWEPPLSVCENNDKLIVPENIALEELDTAFSELEKRVASDDNYIDPMLQLNMNPDIITATTLYDLGILDQIDKGMTPSNKVIDVIVLDDADGPSSWSVKDLLRAKGVSF</sequence>
<reference evidence="1 2" key="1">
    <citation type="submission" date="2019-02" db="EMBL/GenBank/DDBJ databases">
        <title>Genome sequencing of the rare red list fungi Phellinidium pouzarii.</title>
        <authorList>
            <person name="Buettner E."/>
            <person name="Kellner H."/>
        </authorList>
    </citation>
    <scope>NUCLEOTIDE SEQUENCE [LARGE SCALE GENOMIC DNA]</scope>
    <source>
        <strain evidence="1 2">DSM 108285</strain>
    </source>
</reference>
<dbReference type="AlphaFoldDB" id="A0A4V3XA41"/>
<evidence type="ECO:0000313" key="2">
    <source>
        <dbReference type="Proteomes" id="UP000308199"/>
    </source>
</evidence>
<keyword evidence="2" id="KW-1185">Reference proteome</keyword>
<proteinExistence type="predicted"/>
<protein>
    <submittedName>
        <fullName evidence="1">Uncharacterized protein</fullName>
    </submittedName>
</protein>
<organism evidence="1 2">
    <name type="scientific">Phellinidium pouzarii</name>
    <dbReference type="NCBI Taxonomy" id="167371"/>
    <lineage>
        <taxon>Eukaryota</taxon>
        <taxon>Fungi</taxon>
        <taxon>Dikarya</taxon>
        <taxon>Basidiomycota</taxon>
        <taxon>Agaricomycotina</taxon>
        <taxon>Agaricomycetes</taxon>
        <taxon>Hymenochaetales</taxon>
        <taxon>Hymenochaetaceae</taxon>
        <taxon>Phellinidium</taxon>
    </lineage>
</organism>
<name>A0A4V3XA41_9AGAM</name>
<dbReference type="EMBL" id="SGPK01000866">
    <property type="protein sequence ID" value="THG96592.1"/>
    <property type="molecule type" value="Genomic_DNA"/>
</dbReference>
<dbReference type="Proteomes" id="UP000308199">
    <property type="component" value="Unassembled WGS sequence"/>
</dbReference>
<accession>A0A4V3XA41</accession>
<evidence type="ECO:0000313" key="1">
    <source>
        <dbReference type="EMBL" id="THG96592.1"/>
    </source>
</evidence>
<dbReference type="OrthoDB" id="2687297at2759"/>
<comment type="caution">
    <text evidence="1">The sequence shown here is derived from an EMBL/GenBank/DDBJ whole genome shotgun (WGS) entry which is preliminary data.</text>
</comment>
<gene>
    <name evidence="1" type="ORF">EW145_g7752</name>
</gene>